<dbReference type="GO" id="GO:0015031">
    <property type="term" value="P:protein transport"/>
    <property type="evidence" value="ECO:0007669"/>
    <property type="project" value="UniProtKB-KW"/>
</dbReference>
<evidence type="ECO:0000256" key="4">
    <source>
        <dbReference type="ARBA" id="ARBA00022927"/>
    </source>
</evidence>
<evidence type="ECO:0000313" key="10">
    <source>
        <dbReference type="Proteomes" id="UP001438707"/>
    </source>
</evidence>
<gene>
    <name evidence="9" type="ORF">WJX74_003148</name>
</gene>
<keyword evidence="3 8" id="KW-0812">Transmembrane</keyword>
<comment type="subcellular location">
    <subcellularLocation>
        <location evidence="1 8">Membrane</location>
        <topology evidence="1 8">Multi-pass membrane protein</topology>
    </subcellularLocation>
</comment>
<dbReference type="GO" id="GO:0016020">
    <property type="term" value="C:membrane"/>
    <property type="evidence" value="ECO:0007669"/>
    <property type="project" value="UniProtKB-SubCell"/>
</dbReference>
<reference evidence="9 10" key="1">
    <citation type="journal article" date="2024" name="Nat. Commun.">
        <title>Phylogenomics reveals the evolutionary origins of lichenization in chlorophyte algae.</title>
        <authorList>
            <person name="Puginier C."/>
            <person name="Libourel C."/>
            <person name="Otte J."/>
            <person name="Skaloud P."/>
            <person name="Haon M."/>
            <person name="Grisel S."/>
            <person name="Petersen M."/>
            <person name="Berrin J.G."/>
            <person name="Delaux P.M."/>
            <person name="Dal Grande F."/>
            <person name="Keller J."/>
        </authorList>
    </citation>
    <scope>NUCLEOTIDE SEQUENCE [LARGE SCALE GENOMIC DNA]</scope>
    <source>
        <strain evidence="9 10">SAG 2145</strain>
    </source>
</reference>
<evidence type="ECO:0000256" key="2">
    <source>
        <dbReference type="ARBA" id="ARBA00022448"/>
    </source>
</evidence>
<keyword evidence="10" id="KW-1185">Reference proteome</keyword>
<dbReference type="Proteomes" id="UP001438707">
    <property type="component" value="Unassembled WGS sequence"/>
</dbReference>
<name>A0AAW1Q253_9CHLO</name>
<keyword evidence="6 8" id="KW-0472">Membrane</keyword>
<proteinExistence type="inferred from homology"/>
<dbReference type="InterPro" id="IPR011691">
    <property type="entry name" value="Vesicle_transpt_SFT2"/>
</dbReference>
<accession>A0AAW1Q253</accession>
<comment type="function">
    <text evidence="8">May be involved in fusion of retrograde transport vesicles derived from an endocytic compartment with the Golgi complex.</text>
</comment>
<feature type="transmembrane region" description="Helical" evidence="8">
    <location>
        <begin position="147"/>
        <end position="165"/>
    </location>
</feature>
<organism evidence="9 10">
    <name type="scientific">Apatococcus lobatus</name>
    <dbReference type="NCBI Taxonomy" id="904363"/>
    <lineage>
        <taxon>Eukaryota</taxon>
        <taxon>Viridiplantae</taxon>
        <taxon>Chlorophyta</taxon>
        <taxon>core chlorophytes</taxon>
        <taxon>Trebouxiophyceae</taxon>
        <taxon>Chlorellales</taxon>
        <taxon>Chlorellaceae</taxon>
        <taxon>Apatococcus</taxon>
    </lineage>
</organism>
<comment type="caution">
    <text evidence="9">The sequence shown here is derived from an EMBL/GenBank/DDBJ whole genome shotgun (WGS) entry which is preliminary data.</text>
</comment>
<evidence type="ECO:0000256" key="8">
    <source>
        <dbReference type="RuleBase" id="RU363111"/>
    </source>
</evidence>
<evidence type="ECO:0000313" key="9">
    <source>
        <dbReference type="EMBL" id="KAK9816255.1"/>
    </source>
</evidence>
<dbReference type="GO" id="GO:0016192">
    <property type="term" value="P:vesicle-mediated transport"/>
    <property type="evidence" value="ECO:0007669"/>
    <property type="project" value="InterPro"/>
</dbReference>
<evidence type="ECO:0000256" key="6">
    <source>
        <dbReference type="ARBA" id="ARBA00023136"/>
    </source>
</evidence>
<sequence>MKALKGFFGPQEEPSSVLDEWNKYNAERAGPSSSDTIMESMEQGSTNVQNFFSRGVAQVGSGVQGLGGTLQNSVQMPNMQQFTYFFAFLIAGLIFLVIAFSLFLPVIILAPNKFAISFTIASAFIMAALTALKGWRQQLQHMMTQERLPFTAVYMGSMGGTLYAAMYMHSYIMSLLFCGLQVLALVYYVASYFPGGSAGVKFIMSLIYRAIANCMYGIRKAVGG</sequence>
<dbReference type="InterPro" id="IPR007305">
    <property type="entry name" value="Vesicle_transpt_Got1/SFT2"/>
</dbReference>
<evidence type="ECO:0000256" key="7">
    <source>
        <dbReference type="ARBA" id="ARBA00025800"/>
    </source>
</evidence>
<dbReference type="Pfam" id="PF04178">
    <property type="entry name" value="Got1"/>
    <property type="match status" value="1"/>
</dbReference>
<feature type="transmembrane region" description="Helical" evidence="8">
    <location>
        <begin position="82"/>
        <end position="108"/>
    </location>
</feature>
<comment type="caution">
    <text evidence="8">Lacks conserved residue(s) required for the propagation of feature annotation.</text>
</comment>
<dbReference type="GO" id="GO:0005737">
    <property type="term" value="C:cytoplasm"/>
    <property type="evidence" value="ECO:0007669"/>
    <property type="project" value="UniProtKB-ARBA"/>
</dbReference>
<evidence type="ECO:0000256" key="5">
    <source>
        <dbReference type="ARBA" id="ARBA00022989"/>
    </source>
</evidence>
<comment type="similarity">
    <text evidence="7 8">Belongs to the SFT2 family.</text>
</comment>
<keyword evidence="5 8" id="KW-1133">Transmembrane helix</keyword>
<dbReference type="PANTHER" id="PTHR23137">
    <property type="entry name" value="VESICLE TRANSPORT PROTEIN-RELATED"/>
    <property type="match status" value="1"/>
</dbReference>
<dbReference type="GO" id="GO:0012505">
    <property type="term" value="C:endomembrane system"/>
    <property type="evidence" value="ECO:0007669"/>
    <property type="project" value="UniProtKB-ARBA"/>
</dbReference>
<feature type="transmembrane region" description="Helical" evidence="8">
    <location>
        <begin position="114"/>
        <end position="135"/>
    </location>
</feature>
<keyword evidence="4 8" id="KW-0653">Protein transport</keyword>
<keyword evidence="2 8" id="KW-0813">Transport</keyword>
<dbReference type="PANTHER" id="PTHR23137:SF36">
    <property type="entry name" value="VESICLE TRANSPORT PROTEIN SFT2C"/>
    <property type="match status" value="1"/>
</dbReference>
<protein>
    <recommendedName>
        <fullName evidence="8">Vesicle transport protein</fullName>
    </recommendedName>
</protein>
<dbReference type="AlphaFoldDB" id="A0AAW1Q253"/>
<dbReference type="EMBL" id="JALJOS010000083">
    <property type="protein sequence ID" value="KAK9816255.1"/>
    <property type="molecule type" value="Genomic_DNA"/>
</dbReference>
<evidence type="ECO:0000256" key="1">
    <source>
        <dbReference type="ARBA" id="ARBA00004141"/>
    </source>
</evidence>
<evidence type="ECO:0000256" key="3">
    <source>
        <dbReference type="ARBA" id="ARBA00022692"/>
    </source>
</evidence>